<feature type="region of interest" description="Disordered" evidence="1">
    <location>
        <begin position="888"/>
        <end position="908"/>
    </location>
</feature>
<proteinExistence type="predicted"/>
<dbReference type="Pfam" id="PF02368">
    <property type="entry name" value="Big_2"/>
    <property type="match status" value="1"/>
</dbReference>
<name>A0ABX4PR48_9PSED</name>
<evidence type="ECO:0000313" key="3">
    <source>
        <dbReference type="EMBL" id="PKA67494.1"/>
    </source>
</evidence>
<dbReference type="Proteomes" id="UP000232455">
    <property type="component" value="Unassembled WGS sequence"/>
</dbReference>
<evidence type="ECO:0000313" key="4">
    <source>
        <dbReference type="Proteomes" id="UP000232455"/>
    </source>
</evidence>
<dbReference type="InterPro" id="IPR008964">
    <property type="entry name" value="Invasin/intimin_cell_adhesion"/>
</dbReference>
<sequence length="1156" mass="126656">MSIYTLFTLLELKKMAVESPQEELDPFAEYLRPSLFMENGATRLVPIDIPGKKSVVFLPATYGISADKTAVVGWFATIHAYINQQTGDTLRMYRGNRLEPGQNPDPAEPGTLIKTEVVPEDHKDRNMLTTILDIFFDRPGIYPFWYTIERPSGQGPEPSERINIWVKTTYPDSLDPTGKSGERVALLPPVFPRSIDKQMVEDGIDVIVPKWSIMTRGDVIKLTIGDQDVLYTITAEQEGQEIKVPVPSEVLKAIQTADPLLVSYIIQDQVSNISRNSAIGVGTLDPKQNWLEAPSLGLAQDDVLDLDDLHGEQAQCHISVRRSDAIPADQVELIFSDKASGFTETYGPVPYKTGVVTFPIAYALLQRIAPSTITLKYNRIRVEGETTTHTPSFPYCPRLIAEKYRAPAPSVPQAQGAVLAPELKEIVVYAGPDIKGIKISDYVTLTIITTSAGGTTRLQTAGRYVTESMDIPQIGFVIPFIVDTDHFGSFPGATINLSYEISGEGHIPALESHIRRLRIGPVSNVLDIVDVAKDDKGILDPKDIPFGTPATCPSAGRTQLNDIVRFEVWRQGDNLETPDTLIFADSLPITAHNVGRDLEFWLDLELIQSQLHHVIHVIWHIERPRELPLTAPPLILRIGAKALSLSAPVLLEAGPGDVINPMDTRINATVTLAFTGMDPKQRITLFIKGREGFGSPAIDSVAGSKNGTLRFVLPRTVVAANIGTFLSIWYVVSQEGIPDQTSPATKYRVTDIPEPNLHYPGMSITEAVDHEVLNLNNFKGDAHWALMAWLFIAIGTRMRVALSGVTNEDNEYVLMLFDGVITANHVNTGLSGVIKRDDLALFKDGTLVYCLAISNFSNKGGVDTFFPVKELTIKTLMLAPPVITQVNDRKGPKTGPVANGGTCDDPAPELVGTAAPGTDVELYNDKGRIGIAKADKDGIWQAIVNIGFGRHNLVAKLPNNQFVSNTWIVTVANDLSAGNNASLYLPYLYLVPGRPPLHTPPGSIHSQPASGGSGPYSYSSSNTGIAKILDANGRVAAIGNGTATITVTDQSGQRASYILTIYGIKNVTFWGYVTWHGHLQHQWRPYCLTLSQFQTFWQTYASVGNIPAYFGWPQSIYWTSTNNDYVYDVAWAFNLNNGSGFQHSPGGQPLPTLRVY</sequence>
<evidence type="ECO:0000259" key="2">
    <source>
        <dbReference type="Pfam" id="PF02368"/>
    </source>
</evidence>
<comment type="caution">
    <text evidence="3">The sequence shown here is derived from an EMBL/GenBank/DDBJ whole genome shotgun (WGS) entry which is preliminary data.</text>
</comment>
<accession>A0ABX4PR48</accession>
<protein>
    <submittedName>
        <fullName evidence="3">Ig-like protein group 2</fullName>
    </submittedName>
</protein>
<organism evidence="3 4">
    <name type="scientific">Pseudomonas baetica</name>
    <dbReference type="NCBI Taxonomy" id="674054"/>
    <lineage>
        <taxon>Bacteria</taxon>
        <taxon>Pseudomonadati</taxon>
        <taxon>Pseudomonadota</taxon>
        <taxon>Gammaproteobacteria</taxon>
        <taxon>Pseudomonadales</taxon>
        <taxon>Pseudomonadaceae</taxon>
        <taxon>Pseudomonas</taxon>
    </lineage>
</organism>
<dbReference type="InterPro" id="IPR003343">
    <property type="entry name" value="Big_2"/>
</dbReference>
<reference evidence="3 4" key="1">
    <citation type="submission" date="2017-11" db="EMBL/GenBank/DDBJ databases">
        <title>Genome sequencing of a diverse group of Pseudomonas species.</title>
        <authorList>
            <person name="Loper J."/>
        </authorList>
    </citation>
    <scope>NUCLEOTIDE SEQUENCE [LARGE SCALE GENOMIC DNA]</scope>
    <source>
        <strain evidence="3 4">LMG 25716</strain>
    </source>
</reference>
<dbReference type="Gene3D" id="2.60.40.1080">
    <property type="match status" value="1"/>
</dbReference>
<dbReference type="SUPFAM" id="SSF49373">
    <property type="entry name" value="Invasin/intimin cell-adhesion fragments"/>
    <property type="match status" value="1"/>
</dbReference>
<evidence type="ECO:0000256" key="1">
    <source>
        <dbReference type="SAM" id="MobiDB-lite"/>
    </source>
</evidence>
<dbReference type="RefSeq" id="WP_100845194.1">
    <property type="nucleotide sequence ID" value="NZ_PHHE01000001.1"/>
</dbReference>
<gene>
    <name evidence="3" type="ORF">ATI02_0193</name>
</gene>
<keyword evidence="4" id="KW-1185">Reference proteome</keyword>
<dbReference type="Gene3D" id="3.30.420.430">
    <property type="match status" value="1"/>
</dbReference>
<dbReference type="EMBL" id="PHHE01000001">
    <property type="protein sequence ID" value="PKA67494.1"/>
    <property type="molecule type" value="Genomic_DNA"/>
</dbReference>
<feature type="domain" description="BIG2" evidence="2">
    <location>
        <begin position="1007"/>
        <end position="1055"/>
    </location>
</feature>